<dbReference type="STRING" id="1798183.GA0061080_100361"/>
<dbReference type="GO" id="GO:0008478">
    <property type="term" value="F:pyridoxal kinase activity"/>
    <property type="evidence" value="ECO:0007669"/>
    <property type="project" value="UniProtKB-UniRule"/>
</dbReference>
<evidence type="ECO:0000313" key="13">
    <source>
        <dbReference type="Proteomes" id="UP000199698"/>
    </source>
</evidence>
<dbReference type="AlphaFoldDB" id="A0A1C3Z8A4"/>
<dbReference type="NCBIfam" id="TIGR00687">
    <property type="entry name" value="pyridox_kin"/>
    <property type="match status" value="1"/>
</dbReference>
<reference evidence="13" key="1">
    <citation type="submission" date="2016-08" db="EMBL/GenBank/DDBJ databases">
        <authorList>
            <person name="Varghese N."/>
            <person name="Submissions Spin"/>
        </authorList>
    </citation>
    <scope>NUCLEOTIDE SEQUENCE [LARGE SCALE GENOMIC DNA]</scope>
    <source>
        <strain evidence="13">R-53144</strain>
    </source>
</reference>
<feature type="binding site" evidence="10">
    <location>
        <position position="148"/>
    </location>
    <ligand>
        <name>ATP</name>
        <dbReference type="ChEBI" id="CHEBI:30616"/>
    </ligand>
</feature>
<protein>
    <recommendedName>
        <fullName evidence="10">Pyridoxal kinase PdxY</fullName>
        <shortName evidence="10">PL kinase</shortName>
        <ecNumber evidence="10">2.7.1.35</ecNumber>
    </recommendedName>
</protein>
<dbReference type="UniPathway" id="UPA01068">
    <property type="reaction ID" value="UER00298"/>
</dbReference>
<dbReference type="InterPro" id="IPR029056">
    <property type="entry name" value="Ribokinase-like"/>
</dbReference>
<dbReference type="InterPro" id="IPR004625">
    <property type="entry name" value="PyrdxlKinase"/>
</dbReference>
<dbReference type="Proteomes" id="UP000199698">
    <property type="component" value="Unassembled WGS sequence"/>
</dbReference>
<accession>A0A1C3Z8A4</accession>
<comment type="catalytic activity">
    <reaction evidence="8 10">
        <text>pyridoxal + ATP = pyridoxal 5'-phosphate + ADP + H(+)</text>
        <dbReference type="Rhea" id="RHEA:10224"/>
        <dbReference type="ChEBI" id="CHEBI:15378"/>
        <dbReference type="ChEBI" id="CHEBI:17310"/>
        <dbReference type="ChEBI" id="CHEBI:30616"/>
        <dbReference type="ChEBI" id="CHEBI:456216"/>
        <dbReference type="ChEBI" id="CHEBI:597326"/>
        <dbReference type="EC" id="2.7.1.35"/>
    </reaction>
</comment>
<dbReference type="RefSeq" id="WP_091119764.1">
    <property type="nucleotide sequence ID" value="NZ_FMBA01000003.1"/>
</dbReference>
<comment type="function">
    <text evidence="10">Pyridoxal kinase involved in the salvage pathway of pyridoxal 5'-phosphate (PLP). Catalyzes the phosphorylation of pyridoxal to PLP.</text>
</comment>
<dbReference type="CDD" id="cd01173">
    <property type="entry name" value="pyridoxal_pyridoxamine_kinase"/>
    <property type="match status" value="1"/>
</dbReference>
<evidence type="ECO:0000256" key="10">
    <source>
        <dbReference type="HAMAP-Rule" id="MF_01639"/>
    </source>
</evidence>
<dbReference type="GO" id="GO:0009443">
    <property type="term" value="P:pyridoxal 5'-phosphate salvage"/>
    <property type="evidence" value="ECO:0007669"/>
    <property type="project" value="UniProtKB-UniRule"/>
</dbReference>
<evidence type="ECO:0000256" key="8">
    <source>
        <dbReference type="ARBA" id="ARBA00049293"/>
    </source>
</evidence>
<evidence type="ECO:0000256" key="7">
    <source>
        <dbReference type="ARBA" id="ARBA00022842"/>
    </source>
</evidence>
<dbReference type="EMBL" id="FMBA01000003">
    <property type="protein sequence ID" value="SCB78473.1"/>
    <property type="molecule type" value="Genomic_DNA"/>
</dbReference>
<dbReference type="EC" id="2.7.1.35" evidence="10"/>
<dbReference type="Pfam" id="PF08543">
    <property type="entry name" value="Phos_pyr_kin"/>
    <property type="match status" value="1"/>
</dbReference>
<evidence type="ECO:0000256" key="5">
    <source>
        <dbReference type="ARBA" id="ARBA00022777"/>
    </source>
</evidence>
<comment type="cofactor">
    <cofactor evidence="10">
        <name>Mg(2+)</name>
        <dbReference type="ChEBI" id="CHEBI:18420"/>
    </cofactor>
</comment>
<comment type="similarity">
    <text evidence="9 10">Belongs to the pyridoxine kinase family. PdxY subfamily.</text>
</comment>
<dbReference type="PANTHER" id="PTHR10534:SF2">
    <property type="entry name" value="PYRIDOXAL KINASE"/>
    <property type="match status" value="1"/>
</dbReference>
<keyword evidence="6 10" id="KW-0067">ATP-binding</keyword>
<feature type="binding site" evidence="10">
    <location>
        <position position="111"/>
    </location>
    <ligand>
        <name>ATP</name>
        <dbReference type="ChEBI" id="CHEBI:30616"/>
    </ligand>
</feature>
<evidence type="ECO:0000256" key="9">
    <source>
        <dbReference type="ARBA" id="ARBA00061702"/>
    </source>
</evidence>
<evidence type="ECO:0000259" key="11">
    <source>
        <dbReference type="Pfam" id="PF08543"/>
    </source>
</evidence>
<dbReference type="NCBIfam" id="NF004398">
    <property type="entry name" value="PRK05756.1"/>
    <property type="match status" value="1"/>
</dbReference>
<keyword evidence="4 10" id="KW-0547">Nucleotide-binding</keyword>
<keyword evidence="5 10" id="KW-0418">Kinase</keyword>
<feature type="domain" description="Pyridoxamine kinase/Phosphomethylpyrimidine kinase" evidence="11">
    <location>
        <begin position="73"/>
        <end position="264"/>
    </location>
</feature>
<feature type="binding site" evidence="10">
    <location>
        <position position="143"/>
    </location>
    <ligand>
        <name>ATP</name>
        <dbReference type="ChEBI" id="CHEBI:30616"/>
    </ligand>
</feature>
<dbReference type="InterPro" id="IPR023685">
    <property type="entry name" value="Pyridoxal_kinase_PdxY"/>
</dbReference>
<evidence type="ECO:0000256" key="6">
    <source>
        <dbReference type="ARBA" id="ARBA00022840"/>
    </source>
</evidence>
<feature type="binding site" evidence="10">
    <location>
        <begin position="44"/>
        <end position="45"/>
    </location>
    <ligand>
        <name>substrate</name>
    </ligand>
</feature>
<feature type="binding site" evidence="10">
    <location>
        <begin position="209"/>
        <end position="212"/>
    </location>
    <ligand>
        <name>ATP</name>
        <dbReference type="ChEBI" id="CHEBI:30616"/>
    </ligand>
</feature>
<evidence type="ECO:0000256" key="3">
    <source>
        <dbReference type="ARBA" id="ARBA00022679"/>
    </source>
</evidence>
<evidence type="ECO:0000256" key="4">
    <source>
        <dbReference type="ARBA" id="ARBA00022741"/>
    </source>
</evidence>
<dbReference type="Gene3D" id="3.40.1190.20">
    <property type="match status" value="1"/>
</dbReference>
<comment type="subunit">
    <text evidence="2 10">Homodimer.</text>
</comment>
<dbReference type="InterPro" id="IPR013749">
    <property type="entry name" value="PM/HMP-P_kinase-1"/>
</dbReference>
<comment type="pathway">
    <text evidence="1 10">Cofactor metabolism; pyridoxal 5'-phosphate salvage; pyridoxal 5'-phosphate from pyridoxal: step 1/1.</text>
</comment>
<evidence type="ECO:0000313" key="12">
    <source>
        <dbReference type="EMBL" id="SCB78473.1"/>
    </source>
</evidence>
<keyword evidence="13" id="KW-1185">Reference proteome</keyword>
<dbReference type="GO" id="GO:0000287">
    <property type="term" value="F:magnesium ion binding"/>
    <property type="evidence" value="ECO:0007669"/>
    <property type="project" value="UniProtKB-UniRule"/>
</dbReference>
<dbReference type="SUPFAM" id="SSF53613">
    <property type="entry name" value="Ribokinase-like"/>
    <property type="match status" value="1"/>
</dbReference>
<proteinExistence type="inferred from homology"/>
<feature type="binding site" evidence="10">
    <location>
        <position position="224"/>
    </location>
    <ligand>
        <name>substrate</name>
    </ligand>
</feature>
<dbReference type="PANTHER" id="PTHR10534">
    <property type="entry name" value="PYRIDOXAL KINASE"/>
    <property type="match status" value="1"/>
</dbReference>
<dbReference type="GO" id="GO:0005829">
    <property type="term" value="C:cytosol"/>
    <property type="evidence" value="ECO:0007669"/>
    <property type="project" value="TreeGrafter"/>
</dbReference>
<evidence type="ECO:0000256" key="2">
    <source>
        <dbReference type="ARBA" id="ARBA00011738"/>
    </source>
</evidence>
<evidence type="ECO:0000256" key="1">
    <source>
        <dbReference type="ARBA" id="ARBA00005210"/>
    </source>
</evidence>
<organism evidence="12 13">
    <name type="scientific">Gilliamella intestini</name>
    <dbReference type="NCBI Taxonomy" id="1798183"/>
    <lineage>
        <taxon>Bacteria</taxon>
        <taxon>Pseudomonadati</taxon>
        <taxon>Pseudomonadota</taxon>
        <taxon>Gammaproteobacteria</taxon>
        <taxon>Orbales</taxon>
        <taxon>Orbaceae</taxon>
        <taxon>Gilliamella</taxon>
    </lineage>
</organism>
<dbReference type="FunFam" id="3.40.1190.20:FF:000008">
    <property type="entry name" value="Pyridoxal kinase PdxY"/>
    <property type="match status" value="1"/>
</dbReference>
<gene>
    <name evidence="10" type="primary">pdxY</name>
    <name evidence="12" type="ORF">GA0061080_100361</name>
</gene>
<dbReference type="GO" id="GO:0005524">
    <property type="term" value="F:ATP binding"/>
    <property type="evidence" value="ECO:0007669"/>
    <property type="project" value="UniProtKB-UniRule"/>
</dbReference>
<feature type="binding site" evidence="10">
    <location>
        <position position="182"/>
    </location>
    <ligand>
        <name>ATP</name>
        <dbReference type="ChEBI" id="CHEBI:30616"/>
    </ligand>
</feature>
<sequence>MKNILSIQSHVVFGHAGNSAAEFPMRRLGVNVWPLNTVQFSNHTQYRQWTGAVMSASHLTEIADGINQIDELKRCDAVLSGYMGSPEQGNAIIEIVKKVKAVNPNAIYFCDPVMGHPEKGCFVAPGVSEFLCNTALPMADMMAPNILELEELNGKQRINNVDEAILACRELCQKGPKAVLVKHLSRAGYKIDRFEMLLVTSNEAWHIDRPLVDFGVRQPVGVGDMTSGLFLANILLGNSLVEALEHTTSAVYAVMLETLKQGEYELQLVAAQNEIEKPTQWFNAKKID</sequence>
<dbReference type="HAMAP" id="MF_01639">
    <property type="entry name" value="PdxY"/>
    <property type="match status" value="1"/>
</dbReference>
<name>A0A1C3Z8A4_9GAMM</name>
<dbReference type="OrthoDB" id="9800808at2"/>
<keyword evidence="7 10" id="KW-0460">Magnesium</keyword>
<feature type="binding site" evidence="10">
    <location>
        <position position="9"/>
    </location>
    <ligand>
        <name>substrate</name>
    </ligand>
</feature>
<keyword evidence="3 10" id="KW-0808">Transferase</keyword>